<sequence length="773" mass="87690">MADKLKDLDLSSEEVERFAKAFKDAKFREMFAQYAEEISDPENRKRYEEEICQMENERGVDTKFIHPHPGHVLLTSVNGVQKCYLNICSNDLIPKPGSKPAVDGEGRAGLQWSLPHSLTPGREDLGKDGSKHVIYDVVFHPDTLHISSKNDAFKSMVDSTALEAIANKFGVRLDTNNVKTLLLKYKGVPNPAVLRKPLSEASPKLDHREDPLCFPYPYKVPTGAENENNKQAVSCENKSSKKDEQTTVPHYTVRHRSYVDLQDYRDCRESAPSPVPKELVITVDLPLLNSASGVNLNMSGKNLSLESENPVYKLNVILPYSVEDNQGKAIFNKSKRQLVITVPVIQQKHLKNHFQEEKEEILNNSESAHNKKEHKEDSASEKETNISGENQLELSTFKCNGEGKTPEKSDLCLNAKSLPAAKCTQDFRKDDFKEVHERVIKDISTPFCPSFTCSQNESSLTLTVHVRDVDETSLKSEFGTNQYQIHFYIRHTRILHVLLVQFLPKDKINVNQISVNLSENNVVIGLTKSPESFGLWKNLFFGASEHSLQERRFVTEDNVNEFLACNISESPTSLYIQDPPPVINVIEMTEFKTHIQIDKPKHCTAIEQCQELSKSERITSMNFNNTVLEGTDEVHTTPCSENSDVKDNISDKFNITVDSPDEHQVIVDYPDEQQVTKDSHNKQQDLNHFKISYKVDCDDKIKISKNCKRQDSELDEDDTPDHSEDLQKIESQMSGQNLVLKEISSKDGSVQVITNHTTQCAFKFQNTLLYEMD</sequence>
<dbReference type="EMBL" id="JAACNH010000003">
    <property type="protein sequence ID" value="KAG8449175.1"/>
    <property type="molecule type" value="Genomic_DNA"/>
</dbReference>
<evidence type="ECO:0000256" key="1">
    <source>
        <dbReference type="ARBA" id="ARBA00022490"/>
    </source>
</evidence>
<dbReference type="PANTHER" id="PTHR22997">
    <property type="entry name" value="PIH1 DOMAIN-CONTAINING PROTEIN 1"/>
    <property type="match status" value="1"/>
</dbReference>
<dbReference type="InterPro" id="IPR041442">
    <property type="entry name" value="PIH1D1/2/3_CS-like"/>
</dbReference>
<dbReference type="HAMAP" id="MF_03069">
    <property type="entry name" value="Kintoun"/>
    <property type="match status" value="1"/>
</dbReference>
<dbReference type="Proteomes" id="UP000812440">
    <property type="component" value="Chromosome 8_10"/>
</dbReference>
<gene>
    <name evidence="3" type="primary">DNAAF2</name>
    <name evidence="3" type="synonym">KTU</name>
    <name evidence="6" type="ORF">GDO86_016013</name>
</gene>
<comment type="function">
    <text evidence="3">Required for cytoplasmic pre-assembly of axonemal dyneins, thereby playing a central role in motility in cilia and flagella. Involved in pre-assembly of dynein arm complexes in the cytoplasm before intraflagellar transport loads them for the ciliary compartment.</text>
</comment>
<evidence type="ECO:0000256" key="2">
    <source>
        <dbReference type="ARBA" id="ARBA00024190"/>
    </source>
</evidence>
<reference evidence="6" key="1">
    <citation type="thesis" date="2020" institute="ProQuest LLC" country="789 East Eisenhower Parkway, Ann Arbor, MI, USA">
        <title>Comparative Genomics and Chromosome Evolution.</title>
        <authorList>
            <person name="Mudd A.B."/>
        </authorList>
    </citation>
    <scope>NUCLEOTIDE SEQUENCE</scope>
    <source>
        <strain evidence="6">Female2</strain>
        <tissue evidence="6">Blood</tissue>
    </source>
</reference>
<dbReference type="Gene3D" id="2.60.40.790">
    <property type="match status" value="1"/>
</dbReference>
<dbReference type="GO" id="GO:0003351">
    <property type="term" value="P:epithelial cilium movement involved in extracellular fluid movement"/>
    <property type="evidence" value="ECO:0007669"/>
    <property type="project" value="TreeGrafter"/>
</dbReference>
<dbReference type="Pfam" id="PF08190">
    <property type="entry name" value="PIH1"/>
    <property type="match status" value="1"/>
</dbReference>
<feature type="domain" description="CS" evidence="5">
    <location>
        <begin position="446"/>
        <end position="540"/>
    </location>
</feature>
<evidence type="ECO:0000313" key="6">
    <source>
        <dbReference type="EMBL" id="KAG8449175.1"/>
    </source>
</evidence>
<proteinExistence type="inferred from homology"/>
<dbReference type="InterPro" id="IPR008978">
    <property type="entry name" value="HSP20-like_chaperone"/>
</dbReference>
<evidence type="ECO:0000313" key="7">
    <source>
        <dbReference type="Proteomes" id="UP000812440"/>
    </source>
</evidence>
<dbReference type="PANTHER" id="PTHR22997:SF3">
    <property type="entry name" value="PROTEIN KINTOUN"/>
    <property type="match status" value="1"/>
</dbReference>
<dbReference type="CDD" id="cd06463">
    <property type="entry name" value="p23_like"/>
    <property type="match status" value="1"/>
</dbReference>
<dbReference type="InterPro" id="IPR012981">
    <property type="entry name" value="PIH1_N"/>
</dbReference>
<dbReference type="Pfam" id="PF18201">
    <property type="entry name" value="PIH1_CS"/>
    <property type="match status" value="1"/>
</dbReference>
<dbReference type="OrthoDB" id="546764at2759"/>
<name>A0A8T2JVA1_9PIPI</name>
<accession>A0A8T2JVA1</accession>
<dbReference type="PROSITE" id="PS51203">
    <property type="entry name" value="CS"/>
    <property type="match status" value="1"/>
</dbReference>
<feature type="region of interest" description="Disordered" evidence="4">
    <location>
        <begin position="363"/>
        <end position="387"/>
    </location>
</feature>
<comment type="caution">
    <text evidence="6">The sequence shown here is derived from an EMBL/GenBank/DDBJ whole genome shotgun (WGS) entry which is preliminary data.</text>
</comment>
<dbReference type="GO" id="GO:0070286">
    <property type="term" value="P:axonemal dynein complex assembly"/>
    <property type="evidence" value="ECO:0007669"/>
    <property type="project" value="UniProtKB-UniRule"/>
</dbReference>
<evidence type="ECO:0000256" key="4">
    <source>
        <dbReference type="SAM" id="MobiDB-lite"/>
    </source>
</evidence>
<feature type="compositionally biased region" description="Basic and acidic residues" evidence="4">
    <location>
        <begin position="368"/>
        <end position="384"/>
    </location>
</feature>
<dbReference type="InterPro" id="IPR034727">
    <property type="entry name" value="Kintoun"/>
</dbReference>
<evidence type="ECO:0000256" key="3">
    <source>
        <dbReference type="HAMAP-Rule" id="MF_03069"/>
    </source>
</evidence>
<dbReference type="InterPro" id="IPR050734">
    <property type="entry name" value="PIH1/Kintoun_subfamily"/>
</dbReference>
<protein>
    <recommendedName>
        <fullName evidence="3">Protein kintoun</fullName>
    </recommendedName>
    <alternativeName>
        <fullName evidence="3">Dynein assembly factor 2, axonemal</fullName>
    </alternativeName>
</protein>
<comment type="subcellular location">
    <subcellularLocation>
        <location evidence="3">Cytoplasm</location>
    </subcellularLocation>
    <subcellularLocation>
        <location evidence="2">Dynein axonemal particle</location>
    </subcellularLocation>
    <text evidence="3">Localizes in the apical cytoplasm around the gamma-tubulin-positive pericentriolar region, not in the cilia.</text>
</comment>
<dbReference type="GO" id="GO:0005576">
    <property type="term" value="C:extracellular region"/>
    <property type="evidence" value="ECO:0007669"/>
    <property type="project" value="GOC"/>
</dbReference>
<dbReference type="GO" id="GO:0060285">
    <property type="term" value="P:cilium-dependent cell motility"/>
    <property type="evidence" value="ECO:0007669"/>
    <property type="project" value="UniProtKB-UniRule"/>
</dbReference>
<keyword evidence="1 3" id="KW-0963">Cytoplasm</keyword>
<evidence type="ECO:0000259" key="5">
    <source>
        <dbReference type="PROSITE" id="PS51203"/>
    </source>
</evidence>
<dbReference type="GO" id="GO:0120293">
    <property type="term" value="C:dynein axonemal particle"/>
    <property type="evidence" value="ECO:0007669"/>
    <property type="project" value="UniProtKB-SubCell"/>
</dbReference>
<dbReference type="SUPFAM" id="SSF49764">
    <property type="entry name" value="HSP20-like chaperones"/>
    <property type="match status" value="1"/>
</dbReference>
<dbReference type="AlphaFoldDB" id="A0A8T2JVA1"/>
<keyword evidence="7" id="KW-1185">Reference proteome</keyword>
<comment type="similarity">
    <text evidence="3">Belongs to the PIH1 family. Kintoun subfamily.</text>
</comment>
<organism evidence="6 7">
    <name type="scientific">Hymenochirus boettgeri</name>
    <name type="common">Congo dwarf clawed frog</name>
    <dbReference type="NCBI Taxonomy" id="247094"/>
    <lineage>
        <taxon>Eukaryota</taxon>
        <taxon>Metazoa</taxon>
        <taxon>Chordata</taxon>
        <taxon>Craniata</taxon>
        <taxon>Vertebrata</taxon>
        <taxon>Euteleostomi</taxon>
        <taxon>Amphibia</taxon>
        <taxon>Batrachia</taxon>
        <taxon>Anura</taxon>
        <taxon>Pipoidea</taxon>
        <taxon>Pipidae</taxon>
        <taxon>Pipinae</taxon>
        <taxon>Hymenochirus</taxon>
    </lineage>
</organism>
<dbReference type="InterPro" id="IPR007052">
    <property type="entry name" value="CS_dom"/>
</dbReference>